<evidence type="ECO:0000256" key="12">
    <source>
        <dbReference type="ARBA" id="ARBA00034808"/>
    </source>
</evidence>
<feature type="region of interest" description="Disordered" evidence="15">
    <location>
        <begin position="1"/>
        <end position="22"/>
    </location>
</feature>
<feature type="binding site" evidence="14">
    <location>
        <begin position="54"/>
        <end position="61"/>
    </location>
    <ligand>
        <name>ATP</name>
        <dbReference type="ChEBI" id="CHEBI:30616"/>
    </ligand>
</feature>
<evidence type="ECO:0000256" key="1">
    <source>
        <dbReference type="ARBA" id="ARBA00022722"/>
    </source>
</evidence>
<gene>
    <name evidence="18" type="ORF">FB555_000272</name>
</gene>
<evidence type="ECO:0000256" key="7">
    <source>
        <dbReference type="ARBA" id="ARBA00022840"/>
    </source>
</evidence>
<evidence type="ECO:0000256" key="6">
    <source>
        <dbReference type="ARBA" id="ARBA00022839"/>
    </source>
</evidence>
<keyword evidence="7 14" id="KW-0067">ATP-binding</keyword>
<dbReference type="CDD" id="cd17932">
    <property type="entry name" value="DEXQc_UvrD"/>
    <property type="match status" value="1"/>
</dbReference>
<evidence type="ECO:0000256" key="13">
    <source>
        <dbReference type="ARBA" id="ARBA00048988"/>
    </source>
</evidence>
<evidence type="ECO:0000256" key="4">
    <source>
        <dbReference type="ARBA" id="ARBA00022801"/>
    </source>
</evidence>
<dbReference type="GO" id="GO:0005524">
    <property type="term" value="F:ATP binding"/>
    <property type="evidence" value="ECO:0007669"/>
    <property type="project" value="UniProtKB-UniRule"/>
</dbReference>
<evidence type="ECO:0000259" key="17">
    <source>
        <dbReference type="PROSITE" id="PS51217"/>
    </source>
</evidence>
<dbReference type="InterPro" id="IPR011604">
    <property type="entry name" value="PDDEXK-like_dom_sf"/>
</dbReference>
<keyword evidence="9" id="KW-0234">DNA repair</keyword>
<evidence type="ECO:0000256" key="5">
    <source>
        <dbReference type="ARBA" id="ARBA00022806"/>
    </source>
</evidence>
<evidence type="ECO:0000259" key="16">
    <source>
        <dbReference type="PROSITE" id="PS51198"/>
    </source>
</evidence>
<dbReference type="PANTHER" id="PTHR11070:SF55">
    <property type="entry name" value="DNA 3'-5' HELICASE"/>
    <property type="match status" value="1"/>
</dbReference>
<dbReference type="GO" id="GO:0033202">
    <property type="term" value="C:DNA helicase complex"/>
    <property type="evidence" value="ECO:0007669"/>
    <property type="project" value="TreeGrafter"/>
</dbReference>
<accession>A0A7W3JS12</accession>
<dbReference type="Pfam" id="PF13361">
    <property type="entry name" value="UvrD_C"/>
    <property type="match status" value="1"/>
</dbReference>
<evidence type="ECO:0000256" key="10">
    <source>
        <dbReference type="ARBA" id="ARBA00023235"/>
    </source>
</evidence>
<dbReference type="AlphaFoldDB" id="A0A7W3JS12"/>
<keyword evidence="5 14" id="KW-0347">Helicase</keyword>
<dbReference type="GO" id="GO:0003677">
    <property type="term" value="F:DNA binding"/>
    <property type="evidence" value="ECO:0007669"/>
    <property type="project" value="UniProtKB-KW"/>
</dbReference>
<evidence type="ECO:0000256" key="3">
    <source>
        <dbReference type="ARBA" id="ARBA00022763"/>
    </source>
</evidence>
<organism evidence="18 19">
    <name type="scientific">Alpinimonas psychrophila</name>
    <dbReference type="NCBI Taxonomy" id="748908"/>
    <lineage>
        <taxon>Bacteria</taxon>
        <taxon>Bacillati</taxon>
        <taxon>Actinomycetota</taxon>
        <taxon>Actinomycetes</taxon>
        <taxon>Micrococcales</taxon>
        <taxon>Microbacteriaceae</taxon>
        <taxon>Alpinimonas</taxon>
    </lineage>
</organism>
<evidence type="ECO:0000256" key="8">
    <source>
        <dbReference type="ARBA" id="ARBA00023125"/>
    </source>
</evidence>
<dbReference type="GO" id="GO:0043138">
    <property type="term" value="F:3'-5' DNA helicase activity"/>
    <property type="evidence" value="ECO:0007669"/>
    <property type="project" value="UniProtKB-EC"/>
</dbReference>
<feature type="compositionally biased region" description="Polar residues" evidence="15">
    <location>
        <begin position="10"/>
        <end position="19"/>
    </location>
</feature>
<dbReference type="PROSITE" id="PS51217">
    <property type="entry name" value="UVRD_HELICASE_CTER"/>
    <property type="match status" value="1"/>
</dbReference>
<evidence type="ECO:0000256" key="2">
    <source>
        <dbReference type="ARBA" id="ARBA00022741"/>
    </source>
</evidence>
<evidence type="ECO:0000256" key="9">
    <source>
        <dbReference type="ARBA" id="ARBA00023204"/>
    </source>
</evidence>
<evidence type="ECO:0000256" key="14">
    <source>
        <dbReference type="PROSITE-ProRule" id="PRU00560"/>
    </source>
</evidence>
<evidence type="ECO:0000256" key="15">
    <source>
        <dbReference type="SAM" id="MobiDB-lite"/>
    </source>
</evidence>
<comment type="catalytic activity">
    <reaction evidence="11">
        <text>Couples ATP hydrolysis with the unwinding of duplex DNA by translocating in the 3'-5' direction.</text>
        <dbReference type="EC" id="5.6.2.4"/>
    </reaction>
</comment>
<feature type="domain" description="UvrD-like helicase ATP-binding" evidence="16">
    <location>
        <begin position="33"/>
        <end position="371"/>
    </location>
</feature>
<dbReference type="PROSITE" id="PS51198">
    <property type="entry name" value="UVRD_HELICASE_ATP_BIND"/>
    <property type="match status" value="1"/>
</dbReference>
<dbReference type="GO" id="GO:0005829">
    <property type="term" value="C:cytosol"/>
    <property type="evidence" value="ECO:0007669"/>
    <property type="project" value="TreeGrafter"/>
</dbReference>
<dbReference type="Gene3D" id="3.90.320.10">
    <property type="match status" value="1"/>
</dbReference>
<dbReference type="InterPro" id="IPR014016">
    <property type="entry name" value="UvrD-like_ATP-bd"/>
</dbReference>
<keyword evidence="6" id="KW-0269">Exonuclease</keyword>
<dbReference type="InterPro" id="IPR038726">
    <property type="entry name" value="PDDEXK_AddAB-type"/>
</dbReference>
<comment type="caution">
    <text evidence="18">The sequence shown here is derived from an EMBL/GenBank/DDBJ whole genome shotgun (WGS) entry which is preliminary data.</text>
</comment>
<dbReference type="PANTHER" id="PTHR11070">
    <property type="entry name" value="UVRD / RECB / PCRA DNA HELICASE FAMILY MEMBER"/>
    <property type="match status" value="1"/>
</dbReference>
<dbReference type="EMBL" id="JACGWU010000001">
    <property type="protein sequence ID" value="MBA8828201.1"/>
    <property type="molecule type" value="Genomic_DNA"/>
</dbReference>
<dbReference type="Proteomes" id="UP000524237">
    <property type="component" value="Unassembled WGS sequence"/>
</dbReference>
<evidence type="ECO:0000313" key="19">
    <source>
        <dbReference type="Proteomes" id="UP000524237"/>
    </source>
</evidence>
<keyword evidence="8" id="KW-0238">DNA-binding</keyword>
<keyword evidence="2 14" id="KW-0547">Nucleotide-binding</keyword>
<comment type="catalytic activity">
    <reaction evidence="13">
        <text>ATP + H2O = ADP + phosphate + H(+)</text>
        <dbReference type="Rhea" id="RHEA:13065"/>
        <dbReference type="ChEBI" id="CHEBI:15377"/>
        <dbReference type="ChEBI" id="CHEBI:15378"/>
        <dbReference type="ChEBI" id="CHEBI:30616"/>
        <dbReference type="ChEBI" id="CHEBI:43474"/>
        <dbReference type="ChEBI" id="CHEBI:456216"/>
        <dbReference type="EC" id="5.6.2.4"/>
    </reaction>
</comment>
<name>A0A7W3JS12_9MICO</name>
<dbReference type="EC" id="5.6.2.4" evidence="12"/>
<dbReference type="GO" id="GO:0004527">
    <property type="term" value="F:exonuclease activity"/>
    <property type="evidence" value="ECO:0007669"/>
    <property type="project" value="UniProtKB-KW"/>
</dbReference>
<dbReference type="InterPro" id="IPR000212">
    <property type="entry name" value="DNA_helicase_UvrD/REP"/>
</dbReference>
<evidence type="ECO:0000313" key="18">
    <source>
        <dbReference type="EMBL" id="MBA8828201.1"/>
    </source>
</evidence>
<feature type="region of interest" description="Disordered" evidence="15">
    <location>
        <begin position="836"/>
        <end position="860"/>
    </location>
</feature>
<keyword evidence="4 14" id="KW-0378">Hydrolase</keyword>
<dbReference type="RefSeq" id="WP_182483651.1">
    <property type="nucleotide sequence ID" value="NZ_JACGWU010000001.1"/>
</dbReference>
<keyword evidence="3" id="KW-0227">DNA damage</keyword>
<dbReference type="InterPro" id="IPR014017">
    <property type="entry name" value="DNA_helicase_UvrD-like_C"/>
</dbReference>
<dbReference type="Pfam" id="PF12705">
    <property type="entry name" value="PDDEXK_1"/>
    <property type="match status" value="1"/>
</dbReference>
<dbReference type="Gene3D" id="3.40.50.300">
    <property type="entry name" value="P-loop containing nucleotide triphosphate hydrolases"/>
    <property type="match status" value="3"/>
</dbReference>
<dbReference type="SUPFAM" id="SSF52540">
    <property type="entry name" value="P-loop containing nucleoside triphosphate hydrolases"/>
    <property type="match status" value="1"/>
</dbReference>
<keyword evidence="19" id="KW-1185">Reference proteome</keyword>
<keyword evidence="1" id="KW-0540">Nuclease</keyword>
<dbReference type="Pfam" id="PF00580">
    <property type="entry name" value="UvrD-helicase"/>
    <property type="match status" value="1"/>
</dbReference>
<dbReference type="InterPro" id="IPR027417">
    <property type="entry name" value="P-loop_NTPase"/>
</dbReference>
<proteinExistence type="predicted"/>
<evidence type="ECO:0000256" key="11">
    <source>
        <dbReference type="ARBA" id="ARBA00034617"/>
    </source>
</evidence>
<feature type="domain" description="UvrD-like helicase C-terminal" evidence="17">
    <location>
        <begin position="372"/>
        <end position="692"/>
    </location>
</feature>
<dbReference type="GO" id="GO:0000725">
    <property type="term" value="P:recombinational repair"/>
    <property type="evidence" value="ECO:0007669"/>
    <property type="project" value="TreeGrafter"/>
</dbReference>
<dbReference type="Gene3D" id="1.10.486.10">
    <property type="entry name" value="PCRA, domain 4"/>
    <property type="match status" value="1"/>
</dbReference>
<protein>
    <recommendedName>
        <fullName evidence="12">DNA 3'-5' helicase</fullName>
        <ecNumber evidence="12">5.6.2.4</ecNumber>
    </recommendedName>
</protein>
<reference evidence="18 19" key="1">
    <citation type="submission" date="2020-07" db="EMBL/GenBank/DDBJ databases">
        <title>Sequencing the genomes of 1000 actinobacteria strains.</title>
        <authorList>
            <person name="Klenk H.-P."/>
        </authorList>
    </citation>
    <scope>NUCLEOTIDE SEQUENCE [LARGE SCALE GENOMIC DNA]</scope>
    <source>
        <strain evidence="18 19">DSM 23737</strain>
    </source>
</reference>
<sequence length="1133" mass="124421">MIGATESDAGVSQSGTRTPRISAKEIAEKLHYPMPTKEQIRIIESPLTSSIVIAAAGSGKTETMANRVVWLVSNGLVTIDQVLGMTFTRKAAGELAERIRLRLADLAANGLLPSTDDFDDMFGASVTTYNAFANRIFIENAHLIGRDSEAHVMSDASAWQLARQVARDGAVDEITDLDQRLDDVTKAILSLSRAMNDNLTSPQQVLELAVELRRELPENLPISVNPKSRAKNPKDSFLKGRQVSQSLPVLVALAQRYDSEKRRRGLIEFSDQVALAYQICTSFESVASAFRAQYRVVLLDEYQDTSVVQARLLAKIFHSVAVTAVGDPNQAIYGWRGASASSMDTKKFFGDFGFGDGSKIVFPLPHSWRNPQIVLDAANTVARGLASPAAKVQDLILGDDRKTGTLSVEYLPTIEAEAESVAQWFAAQFATWKACPGDNAPRPTAALLSRRIADLEPFKQALDSAGIRFHVVGLGGLLEEPLVVDLVSALRVMHDATADSELIRLLSGARWQIAPRDLMGLKRTAVWLAARDYSQHVLSDDVKQALRDSVVPEDGASLVDAVDYLAERAKIPATAVEHISEEGLRRLKLAGEQLARLRQRSSNDLRELVTVVIQELELDIETEANERSTSGQASIDAFMDAVATYLQADEVATLGGFLGWLKEAEKRERMSPSSAKPEGDVVQLMTVHGAKGLEWHLVAVVRQYQELPGVQSSKAQPWLTFGALPDELRGDFSDLQPPWNWRAADSQEDLEESYTAYKGGLLMRYQLEARRLAYVAITRAKQHLLLSGSFKSSGKTLLGPNEFLREIEHAGFCEKLPAMPVDDEVSAERLASAKGDVSAGVEARDAGDQPTWPLPPLGTRRKSVEGAAQCVRDGLARRQSDGLSGPLAYAREIELLLAERARTGEGVEIALPTRIPASRFKDFVSDPEGVARQLRRPLPQKPYRATLLGTIFHSWVENRSAMTGMSDVLDAHPGERDVAEHGDEGVFAGSRGPVDEAKLAELTSTFLASPWGQRKPTAVEIEILVPLGGNTIVCKIDAVYEIESSRNDPAGLRYEIVDWKTGKAPASARDLELKQYQLALYRLAYSQWANVDLERIDACLYFVAEDKIVRPERLYSESELEDRWLSVTGGIPR</sequence>
<keyword evidence="10" id="KW-0413">Isomerase</keyword>